<accession>A0ABR3BJ22</accession>
<sequence length="69" mass="7666">MQGRLREDIMATTLTQRSTRHVFSPAPPLLIPLDTPNRSEAGQDGYFSEGQAHMRRSHGHSSPDTHAVL</sequence>
<reference evidence="2" key="2">
    <citation type="submission" date="2024-01" db="EMBL/GenBank/DDBJ databases">
        <title>Comparative genomics of Cryptococcus and Kwoniella reveals pathogenesis evolution and contrasting modes of karyotype evolution via chromosome fusion or intercentromeric recombination.</title>
        <authorList>
            <person name="Coelho M.A."/>
            <person name="David-Palma M."/>
            <person name="Shea T."/>
            <person name="Bowers K."/>
            <person name="Mcginley-Smith S."/>
            <person name="Mohammad A.W."/>
            <person name="Gnirke A."/>
            <person name="Yurkov A.M."/>
            <person name="Nowrousian M."/>
            <person name="Sun S."/>
            <person name="Cuomo C.A."/>
            <person name="Heitman J."/>
        </authorList>
    </citation>
    <scope>NUCLEOTIDE SEQUENCE</scope>
    <source>
        <strain evidence="2">IND107</strain>
    </source>
</reference>
<protein>
    <submittedName>
        <fullName evidence="2">Uncharacterized protein</fullName>
    </submittedName>
</protein>
<keyword evidence="3" id="KW-1185">Reference proteome</keyword>
<evidence type="ECO:0000313" key="3">
    <source>
        <dbReference type="Proteomes" id="UP000054399"/>
    </source>
</evidence>
<dbReference type="GeneID" id="91993660"/>
<dbReference type="Proteomes" id="UP000054399">
    <property type="component" value="Unassembled WGS sequence"/>
</dbReference>
<comment type="caution">
    <text evidence="2">The sequence shown here is derived from an EMBL/GenBank/DDBJ whole genome shotgun (WGS) entry which is preliminary data.</text>
</comment>
<name>A0ABR3BJ22_9TREE</name>
<gene>
    <name evidence="2" type="ORF">I308_106807</name>
</gene>
<feature type="compositionally biased region" description="Polar residues" evidence="1">
    <location>
        <begin position="60"/>
        <end position="69"/>
    </location>
</feature>
<organism evidence="2 3">
    <name type="scientific">Cryptococcus tetragattii IND107</name>
    <dbReference type="NCBI Taxonomy" id="1296105"/>
    <lineage>
        <taxon>Eukaryota</taxon>
        <taxon>Fungi</taxon>
        <taxon>Dikarya</taxon>
        <taxon>Basidiomycota</taxon>
        <taxon>Agaricomycotina</taxon>
        <taxon>Tremellomycetes</taxon>
        <taxon>Tremellales</taxon>
        <taxon>Cryptococcaceae</taxon>
        <taxon>Cryptococcus</taxon>
        <taxon>Cryptococcus gattii species complex</taxon>
    </lineage>
</organism>
<dbReference type="RefSeq" id="XP_066610765.1">
    <property type="nucleotide sequence ID" value="XM_066761225.1"/>
</dbReference>
<dbReference type="EMBL" id="ATAM02000015">
    <property type="protein sequence ID" value="KAL0240257.1"/>
    <property type="molecule type" value="Genomic_DNA"/>
</dbReference>
<evidence type="ECO:0000256" key="1">
    <source>
        <dbReference type="SAM" id="MobiDB-lite"/>
    </source>
</evidence>
<feature type="region of interest" description="Disordered" evidence="1">
    <location>
        <begin position="16"/>
        <end position="69"/>
    </location>
</feature>
<reference evidence="2" key="1">
    <citation type="submission" date="2015-01" db="EMBL/GenBank/DDBJ databases">
        <authorList>
            <consortium name="The Broad Institute Genomics Platform"/>
            <person name="Cuomo C."/>
            <person name="Litvintseva A."/>
            <person name="Chen Y."/>
            <person name="Heitman J."/>
            <person name="Sun S."/>
            <person name="Springer D."/>
            <person name="Dromer F."/>
            <person name="Young S."/>
            <person name="Zeng Q."/>
            <person name="Gargeya S."/>
            <person name="Abouelleil A."/>
            <person name="Alvarado L."/>
            <person name="Chapman S.B."/>
            <person name="Gainer-Dewar J."/>
            <person name="Goldberg J."/>
            <person name="Griggs A."/>
            <person name="Gujja S."/>
            <person name="Hansen M."/>
            <person name="Howarth C."/>
            <person name="Imamovic A."/>
            <person name="Larimer J."/>
            <person name="Murphy C."/>
            <person name="Naylor J."/>
            <person name="Pearson M."/>
            <person name="Priest M."/>
            <person name="Roberts A."/>
            <person name="Saif S."/>
            <person name="Shea T."/>
            <person name="Sykes S."/>
            <person name="Wortman J."/>
            <person name="Nusbaum C."/>
            <person name="Birren B."/>
        </authorList>
    </citation>
    <scope>NUCLEOTIDE SEQUENCE</scope>
    <source>
        <strain evidence="2">IND107</strain>
    </source>
</reference>
<proteinExistence type="predicted"/>
<evidence type="ECO:0000313" key="2">
    <source>
        <dbReference type="EMBL" id="KAL0240257.1"/>
    </source>
</evidence>